<feature type="region of interest" description="Disordered" evidence="1">
    <location>
        <begin position="275"/>
        <end position="348"/>
    </location>
</feature>
<comment type="caution">
    <text evidence="2">The sequence shown here is derived from an EMBL/GenBank/DDBJ whole genome shotgun (WGS) entry which is preliminary data.</text>
</comment>
<gene>
    <name evidence="2" type="ORF">PCOR1329_LOCUS40891</name>
</gene>
<name>A0ABN9TPC1_9DINO</name>
<dbReference type="EMBL" id="CAUYUJ010014928">
    <property type="protein sequence ID" value="CAK0847767.1"/>
    <property type="molecule type" value="Genomic_DNA"/>
</dbReference>
<feature type="compositionally biased region" description="Pro residues" evidence="1">
    <location>
        <begin position="319"/>
        <end position="329"/>
    </location>
</feature>
<dbReference type="Proteomes" id="UP001189429">
    <property type="component" value="Unassembled WGS sequence"/>
</dbReference>
<protein>
    <submittedName>
        <fullName evidence="2">Uncharacterized protein</fullName>
    </submittedName>
</protein>
<organism evidence="2 3">
    <name type="scientific">Prorocentrum cordatum</name>
    <dbReference type="NCBI Taxonomy" id="2364126"/>
    <lineage>
        <taxon>Eukaryota</taxon>
        <taxon>Sar</taxon>
        <taxon>Alveolata</taxon>
        <taxon>Dinophyceae</taxon>
        <taxon>Prorocentrales</taxon>
        <taxon>Prorocentraceae</taxon>
        <taxon>Prorocentrum</taxon>
    </lineage>
</organism>
<evidence type="ECO:0000313" key="3">
    <source>
        <dbReference type="Proteomes" id="UP001189429"/>
    </source>
</evidence>
<feature type="region of interest" description="Disordered" evidence="1">
    <location>
        <begin position="140"/>
        <end position="167"/>
    </location>
</feature>
<sequence length="348" mass="37125">MASKRATRPYQAPYSVFGHGGGQPPPPVFATAWVRGVPAVRAGTGRFPKDLRKKKISHMLKVMSSTAVLALQEVHGSEAELNHEIHLAHKTAACFASIPNRGTGQPGSAVRGRHGRICLALGVGWLQVLGVVPCASINRVPGHARGSRPRRRGAACAPHGADRRVRTPTRRGPVAMRGTAARAAGHRGDELRAWLDGLDRGAGKMLEYLEPLRLHFGSLAEIEACYVEPEGPDAEQDNRGMLQRVDGLLFEAIGAKTTGVKLMLARGVVELVERKGRREEEEPVNAEPSVTMAATEVRPRPKPGPQVKARPKPAQPGAKPKPPSAPPPAHLLAQRERGKGAGGGANFS</sequence>
<reference evidence="2" key="1">
    <citation type="submission" date="2023-10" db="EMBL/GenBank/DDBJ databases">
        <authorList>
            <person name="Chen Y."/>
            <person name="Shah S."/>
            <person name="Dougan E. K."/>
            <person name="Thang M."/>
            <person name="Chan C."/>
        </authorList>
    </citation>
    <scope>NUCLEOTIDE SEQUENCE [LARGE SCALE GENOMIC DNA]</scope>
</reference>
<evidence type="ECO:0000313" key="2">
    <source>
        <dbReference type="EMBL" id="CAK0847767.1"/>
    </source>
</evidence>
<accession>A0ABN9TPC1</accession>
<keyword evidence="3" id="KW-1185">Reference proteome</keyword>
<evidence type="ECO:0000256" key="1">
    <source>
        <dbReference type="SAM" id="MobiDB-lite"/>
    </source>
</evidence>
<proteinExistence type="predicted"/>